<keyword evidence="4" id="KW-0347">Helicase</keyword>
<keyword evidence="2" id="KW-0227">DNA damage</keyword>
<evidence type="ECO:0000259" key="9">
    <source>
        <dbReference type="PROSITE" id="PS51194"/>
    </source>
</evidence>
<evidence type="ECO:0000313" key="10">
    <source>
        <dbReference type="EMBL" id="OGK52600.1"/>
    </source>
</evidence>
<dbReference type="Proteomes" id="UP000178857">
    <property type="component" value="Unassembled WGS sequence"/>
</dbReference>
<dbReference type="GO" id="GO:0003678">
    <property type="term" value="F:DNA helicase activity"/>
    <property type="evidence" value="ECO:0007669"/>
    <property type="project" value="TreeGrafter"/>
</dbReference>
<keyword evidence="7" id="KW-0234">DNA repair</keyword>
<feature type="domain" description="Helicase ATP-binding" evidence="8">
    <location>
        <begin position="277"/>
        <end position="432"/>
    </location>
</feature>
<organism evidence="10 11">
    <name type="scientific">Candidatus Roizmanbacteria bacterium RIFCSPLOWO2_01_FULL_44_13</name>
    <dbReference type="NCBI Taxonomy" id="1802069"/>
    <lineage>
        <taxon>Bacteria</taxon>
        <taxon>Candidatus Roizmaniibacteriota</taxon>
    </lineage>
</organism>
<evidence type="ECO:0000256" key="6">
    <source>
        <dbReference type="ARBA" id="ARBA00023125"/>
    </source>
</evidence>
<dbReference type="Gene3D" id="3.40.50.300">
    <property type="entry name" value="P-loop containing nucleotide triphosphate hydrolases"/>
    <property type="match status" value="2"/>
</dbReference>
<dbReference type="InterPro" id="IPR014001">
    <property type="entry name" value="Helicase_ATP-bd"/>
</dbReference>
<dbReference type="SUPFAM" id="SSF50249">
    <property type="entry name" value="Nucleic acid-binding proteins"/>
    <property type="match status" value="1"/>
</dbReference>
<proteinExistence type="predicted"/>
<dbReference type="Pfam" id="PF17191">
    <property type="entry name" value="RecG_wedge"/>
    <property type="match status" value="1"/>
</dbReference>
<dbReference type="GO" id="GO:0006281">
    <property type="term" value="P:DNA repair"/>
    <property type="evidence" value="ECO:0007669"/>
    <property type="project" value="UniProtKB-KW"/>
</dbReference>
<dbReference type="AlphaFoldDB" id="A0A1F7JAF8"/>
<dbReference type="InterPro" id="IPR033454">
    <property type="entry name" value="RecG_wedge"/>
</dbReference>
<dbReference type="Gene3D" id="2.40.50.140">
    <property type="entry name" value="Nucleic acid-binding proteins"/>
    <property type="match status" value="1"/>
</dbReference>
<dbReference type="GO" id="GO:0003677">
    <property type="term" value="F:DNA binding"/>
    <property type="evidence" value="ECO:0007669"/>
    <property type="project" value="UniProtKB-KW"/>
</dbReference>
<protein>
    <submittedName>
        <fullName evidence="10">Uncharacterized protein</fullName>
    </submittedName>
</protein>
<dbReference type="PANTHER" id="PTHR47964">
    <property type="entry name" value="ATP-DEPENDENT DNA HELICASE HOMOLOG RECG, CHLOROPLASTIC"/>
    <property type="match status" value="1"/>
</dbReference>
<dbReference type="STRING" id="1802069.A2970_00295"/>
<dbReference type="InterPro" id="IPR047112">
    <property type="entry name" value="RecG/Mfd"/>
</dbReference>
<dbReference type="Pfam" id="PF00270">
    <property type="entry name" value="DEAD"/>
    <property type="match status" value="1"/>
</dbReference>
<evidence type="ECO:0000256" key="1">
    <source>
        <dbReference type="ARBA" id="ARBA00022741"/>
    </source>
</evidence>
<dbReference type="GO" id="GO:0005524">
    <property type="term" value="F:ATP binding"/>
    <property type="evidence" value="ECO:0007669"/>
    <property type="project" value="UniProtKB-KW"/>
</dbReference>
<dbReference type="SMART" id="SM00490">
    <property type="entry name" value="HELICc"/>
    <property type="match status" value="1"/>
</dbReference>
<keyword evidence="1" id="KW-0547">Nucleotide-binding</keyword>
<dbReference type="SUPFAM" id="SSF52540">
    <property type="entry name" value="P-loop containing nucleoside triphosphate hydrolases"/>
    <property type="match status" value="2"/>
</dbReference>
<evidence type="ECO:0000313" key="11">
    <source>
        <dbReference type="Proteomes" id="UP000178857"/>
    </source>
</evidence>
<dbReference type="PROSITE" id="PS51194">
    <property type="entry name" value="HELICASE_CTER"/>
    <property type="match status" value="1"/>
</dbReference>
<keyword evidence="6" id="KW-0238">DNA-binding</keyword>
<gene>
    <name evidence="10" type="ORF">A2970_00295</name>
</gene>
<dbReference type="SMART" id="SM00487">
    <property type="entry name" value="DEXDc"/>
    <property type="match status" value="1"/>
</dbReference>
<evidence type="ECO:0000259" key="8">
    <source>
        <dbReference type="PROSITE" id="PS51192"/>
    </source>
</evidence>
<dbReference type="PROSITE" id="PS51192">
    <property type="entry name" value="HELICASE_ATP_BIND_1"/>
    <property type="match status" value="1"/>
</dbReference>
<dbReference type="InterPro" id="IPR012340">
    <property type="entry name" value="NA-bd_OB-fold"/>
</dbReference>
<dbReference type="CDD" id="cd04488">
    <property type="entry name" value="RecG_wedge_OBF"/>
    <property type="match status" value="1"/>
</dbReference>
<evidence type="ECO:0000256" key="7">
    <source>
        <dbReference type="ARBA" id="ARBA00023204"/>
    </source>
</evidence>
<evidence type="ECO:0000256" key="3">
    <source>
        <dbReference type="ARBA" id="ARBA00022801"/>
    </source>
</evidence>
<dbReference type="InterPro" id="IPR027417">
    <property type="entry name" value="P-loop_NTPase"/>
</dbReference>
<evidence type="ECO:0000256" key="4">
    <source>
        <dbReference type="ARBA" id="ARBA00022806"/>
    </source>
</evidence>
<comment type="caution">
    <text evidence="10">The sequence shown here is derived from an EMBL/GenBank/DDBJ whole genome shotgun (WGS) entry which is preliminary data.</text>
</comment>
<keyword evidence="5" id="KW-0067">ATP-binding</keyword>
<dbReference type="GO" id="GO:0016787">
    <property type="term" value="F:hydrolase activity"/>
    <property type="evidence" value="ECO:0007669"/>
    <property type="project" value="UniProtKB-KW"/>
</dbReference>
<dbReference type="Pfam" id="PF00271">
    <property type="entry name" value="Helicase_C"/>
    <property type="match status" value="1"/>
</dbReference>
<name>A0A1F7JAF8_9BACT</name>
<feature type="domain" description="Helicase C-terminal" evidence="9">
    <location>
        <begin position="458"/>
        <end position="615"/>
    </location>
</feature>
<dbReference type="EMBL" id="MGAT01000018">
    <property type="protein sequence ID" value="OGK52600.1"/>
    <property type="molecule type" value="Genomic_DNA"/>
</dbReference>
<dbReference type="NCBIfam" id="NF008168">
    <property type="entry name" value="PRK10917.2-2"/>
    <property type="match status" value="1"/>
</dbReference>
<reference evidence="10 11" key="1">
    <citation type="journal article" date="2016" name="Nat. Commun.">
        <title>Thousands of microbial genomes shed light on interconnected biogeochemical processes in an aquifer system.</title>
        <authorList>
            <person name="Anantharaman K."/>
            <person name="Brown C.T."/>
            <person name="Hug L.A."/>
            <person name="Sharon I."/>
            <person name="Castelle C.J."/>
            <person name="Probst A.J."/>
            <person name="Thomas B.C."/>
            <person name="Singh A."/>
            <person name="Wilkins M.J."/>
            <person name="Karaoz U."/>
            <person name="Brodie E.L."/>
            <person name="Williams K.H."/>
            <person name="Hubbard S.S."/>
            <person name="Banfield J.F."/>
        </authorList>
    </citation>
    <scope>NUCLEOTIDE SEQUENCE [LARGE SCALE GENOMIC DNA]</scope>
</reference>
<evidence type="ECO:0000256" key="5">
    <source>
        <dbReference type="ARBA" id="ARBA00022840"/>
    </source>
</evidence>
<keyword evidence="3" id="KW-0378">Hydrolase</keyword>
<sequence length="681" mass="77560">MFLDTKIESLPNTSFVTIRRLKSIGIKNYFDLLNYFPSRYENYSLVSKIKNLQMGETVTITGKVVEGKFQITRRGLRLQVFKIEDETGTIKVTFFNQPYLLRLIKPGLKISIAGRVAEFGRQITVEPKEYEILYDGSKHTGRIIPIYPLPRGLSSRIFREKISYVLANLDQKTDMEFLPDPLIKKNQLPGEKIAITQVHFPASIDAASNARRRLAFDELFTIQLSSLLVKQEWKKEIVASEFVLNSDMEKKVQAFIKNLPFTLTGGQKNVWQEIKNDLSKKQPMNRFLQGEVGSGKTVVAALAAYLAYLNGYQTMLMAPTEILAQQHYKTISKLFSTGSNDKVPKIALLTGSQKIKRENYDIIIGTHALISKKNQFDRVGLVVVDEQHRFGVAQRQALKEKGLNPHLLTMTATPIPRTVALTLYNELDLSYLNEQPVDRLPVKTFYVPKIKRASCYEWIKKQIDMHSSQVFIVCPLIEDSSNETMKSLKAAKSEFEYLKTEVFYRYGLGLLHGKLKSKEKEKIMTDFKNKVYDILVTTPVVEVGIDIPNATIILIEAAERFGLASLHQMRGRVGRGKKQSYCFVFSEVETPQVVSRLKFFAKTPEGNILAEKDLENRGAGNIYGLEQHGIVALKIASMSDFNAIKKTRDAAVIFMNNYKMGDYPELEKRLDKKNFQRVGRD</sequence>
<accession>A0A1F7JAF8</accession>
<dbReference type="InterPro" id="IPR011545">
    <property type="entry name" value="DEAD/DEAH_box_helicase_dom"/>
</dbReference>
<dbReference type="PANTHER" id="PTHR47964:SF1">
    <property type="entry name" value="ATP-DEPENDENT DNA HELICASE HOMOLOG RECG, CHLOROPLASTIC"/>
    <property type="match status" value="1"/>
</dbReference>
<dbReference type="InterPro" id="IPR001650">
    <property type="entry name" value="Helicase_C-like"/>
</dbReference>
<evidence type="ECO:0000256" key="2">
    <source>
        <dbReference type="ARBA" id="ARBA00022763"/>
    </source>
</evidence>